<gene>
    <name evidence="1" type="ORF">ILYODFUR_030740</name>
</gene>
<reference evidence="1 2" key="1">
    <citation type="submission" date="2021-06" db="EMBL/GenBank/DDBJ databases">
        <authorList>
            <person name="Palmer J.M."/>
        </authorList>
    </citation>
    <scope>NUCLEOTIDE SEQUENCE [LARGE SCALE GENOMIC DNA]</scope>
    <source>
        <strain evidence="2">if_2019</strain>
        <tissue evidence="1">Muscle</tissue>
    </source>
</reference>
<keyword evidence="2" id="KW-1185">Reference proteome</keyword>
<dbReference type="Proteomes" id="UP001482620">
    <property type="component" value="Unassembled WGS sequence"/>
</dbReference>
<organism evidence="1 2">
    <name type="scientific">Ilyodon furcidens</name>
    <name type="common">goldbreast splitfin</name>
    <dbReference type="NCBI Taxonomy" id="33524"/>
    <lineage>
        <taxon>Eukaryota</taxon>
        <taxon>Metazoa</taxon>
        <taxon>Chordata</taxon>
        <taxon>Craniata</taxon>
        <taxon>Vertebrata</taxon>
        <taxon>Euteleostomi</taxon>
        <taxon>Actinopterygii</taxon>
        <taxon>Neopterygii</taxon>
        <taxon>Teleostei</taxon>
        <taxon>Neoteleostei</taxon>
        <taxon>Acanthomorphata</taxon>
        <taxon>Ovalentaria</taxon>
        <taxon>Atherinomorphae</taxon>
        <taxon>Cyprinodontiformes</taxon>
        <taxon>Goodeidae</taxon>
        <taxon>Ilyodon</taxon>
    </lineage>
</organism>
<protein>
    <submittedName>
        <fullName evidence="1">Uncharacterized protein</fullName>
    </submittedName>
</protein>
<comment type="caution">
    <text evidence="1">The sequence shown here is derived from an EMBL/GenBank/DDBJ whole genome shotgun (WGS) entry which is preliminary data.</text>
</comment>
<sequence>MTKVNFFSKTETFARSFHEFDGCLKTELWRSEPHLILVFGARSALSIAGCLSCWDHSYLLYWHAAVSKQRSGATPTAFPSRRLPPGSSCPVCRLILKEIRRPSWIALPY</sequence>
<name>A0ABV0TNG9_9TELE</name>
<proteinExistence type="predicted"/>
<dbReference type="EMBL" id="JAHRIQ010039383">
    <property type="protein sequence ID" value="MEQ2234324.1"/>
    <property type="molecule type" value="Genomic_DNA"/>
</dbReference>
<accession>A0ABV0TNG9</accession>
<evidence type="ECO:0000313" key="1">
    <source>
        <dbReference type="EMBL" id="MEQ2234324.1"/>
    </source>
</evidence>
<evidence type="ECO:0000313" key="2">
    <source>
        <dbReference type="Proteomes" id="UP001482620"/>
    </source>
</evidence>